<dbReference type="InterPro" id="IPR016161">
    <property type="entry name" value="Ald_DH/histidinol_DH"/>
</dbReference>
<dbReference type="Gene3D" id="3.40.605.10">
    <property type="entry name" value="Aldehyde Dehydrogenase, Chain A, domain 1"/>
    <property type="match status" value="1"/>
</dbReference>
<evidence type="ECO:0000256" key="3">
    <source>
        <dbReference type="ARBA" id="ARBA00023027"/>
    </source>
</evidence>
<dbReference type="InterPro" id="IPR016163">
    <property type="entry name" value="Ald_DH_C"/>
</dbReference>
<dbReference type="SUPFAM" id="SSF53720">
    <property type="entry name" value="ALDH-like"/>
    <property type="match status" value="1"/>
</dbReference>
<dbReference type="EC" id="1.2.1.27" evidence="1"/>
<evidence type="ECO:0000313" key="5">
    <source>
        <dbReference type="EMBL" id="RCL39704.1"/>
    </source>
</evidence>
<evidence type="ECO:0000256" key="1">
    <source>
        <dbReference type="ARBA" id="ARBA00013048"/>
    </source>
</evidence>
<dbReference type="GO" id="GO:0006574">
    <property type="term" value="P:L-valine catabolic process"/>
    <property type="evidence" value="ECO:0007669"/>
    <property type="project" value="TreeGrafter"/>
</dbReference>
<comment type="caution">
    <text evidence="5">The sequence shown here is derived from an EMBL/GenBank/DDBJ whole genome shotgun (WGS) entry which is preliminary data.</text>
</comment>
<keyword evidence="2 5" id="KW-0560">Oxidoreductase</keyword>
<keyword evidence="3" id="KW-0520">NAD</keyword>
<dbReference type="GO" id="GO:0004491">
    <property type="term" value="F:methylmalonate-semialdehyde dehydrogenase (acylating, NAD) activity"/>
    <property type="evidence" value="ECO:0007669"/>
    <property type="project" value="UniProtKB-EC"/>
</dbReference>
<dbReference type="PANTHER" id="PTHR43866">
    <property type="entry name" value="MALONATE-SEMIALDEHYDE DEHYDROGENASE"/>
    <property type="match status" value="1"/>
</dbReference>
<dbReference type="InterPro" id="IPR016162">
    <property type="entry name" value="Ald_DH_N"/>
</dbReference>
<dbReference type="InterPro" id="IPR010061">
    <property type="entry name" value="MeMal-semiAld_DH"/>
</dbReference>
<proteinExistence type="predicted"/>
<name>A0A368BS26_9GAMM</name>
<evidence type="ECO:0000259" key="4">
    <source>
        <dbReference type="Pfam" id="PF00171"/>
    </source>
</evidence>
<dbReference type="InterPro" id="IPR016160">
    <property type="entry name" value="Ald_DH_CS_CYS"/>
</dbReference>
<dbReference type="GO" id="GO:0006210">
    <property type="term" value="P:thymine catabolic process"/>
    <property type="evidence" value="ECO:0007669"/>
    <property type="project" value="TreeGrafter"/>
</dbReference>
<dbReference type="AlphaFoldDB" id="A0A368BS26"/>
<dbReference type="Gene3D" id="3.40.309.10">
    <property type="entry name" value="Aldehyde Dehydrogenase, Chain A, domain 2"/>
    <property type="match status" value="1"/>
</dbReference>
<dbReference type="Pfam" id="PF00171">
    <property type="entry name" value="Aldedh"/>
    <property type="match status" value="1"/>
</dbReference>
<dbReference type="FunFam" id="3.40.309.10:FF:000002">
    <property type="entry name" value="Methylmalonate-semialdehyde dehydrogenase (Acylating)"/>
    <property type="match status" value="1"/>
</dbReference>
<dbReference type="InterPro" id="IPR015590">
    <property type="entry name" value="Aldehyde_DH_dom"/>
</dbReference>
<feature type="domain" description="Aldehyde dehydrogenase" evidence="4">
    <location>
        <begin position="18"/>
        <end position="473"/>
    </location>
</feature>
<dbReference type="PANTHER" id="PTHR43866:SF4">
    <property type="entry name" value="MALONATE-SEMIALDEHYDE DEHYDROGENASE"/>
    <property type="match status" value="1"/>
</dbReference>
<evidence type="ECO:0000256" key="2">
    <source>
        <dbReference type="ARBA" id="ARBA00023002"/>
    </source>
</evidence>
<sequence>MYIVDNYINGKSCSISTESSSIINPSYGREIGEVHYATAETTNLAVESAYQASKSWSKTGLTLRAELILKFRQGVIDRSSEIIDICINEAGKTKPDAEAELDRAVQALTHVAGVQHFYPTHFSQNVAGGIDIADLRFPIGVVAGVGPFNFPILIPILHSAMALVTGNTYIAKPSEKVPSISRLYADIYEDIGLPDGCFNVINGGKEIVEQLVRHEKVNGLAFIGSTVAAKNLKILGVEHNTKVQALGGGKNHMIVLPDADLDMSADAAVSASFGAAGQRCMAVSVVVAVGDIADELLDKIKERMPSLVMGVTDDDETQLGPVISQENKDKIYSFIDSAEPDGATLVVDGRIRSNSLEGCFVGPTLIDNVKPGMAVYENEIFGPVLSFVRAETYDEAMEITHSHNLGNGAALFTRDGGVAKKWSDEIQAGSVGINVPIPLPTYAHSFGGWKDSGFSETKAFGPTSIEFYTKTKSLTTRWPDPADSKVDLGFPRNDN</sequence>
<evidence type="ECO:0000313" key="6">
    <source>
        <dbReference type="Proteomes" id="UP000253032"/>
    </source>
</evidence>
<organism evidence="5 6">
    <name type="scientific">SAR86 cluster bacterium</name>
    <dbReference type="NCBI Taxonomy" id="2030880"/>
    <lineage>
        <taxon>Bacteria</taxon>
        <taxon>Pseudomonadati</taxon>
        <taxon>Pseudomonadota</taxon>
        <taxon>Gammaproteobacteria</taxon>
        <taxon>SAR86 cluster</taxon>
    </lineage>
</organism>
<dbReference type="NCBIfam" id="TIGR01722">
    <property type="entry name" value="MMSDH"/>
    <property type="match status" value="1"/>
</dbReference>
<protein>
    <recommendedName>
        <fullName evidence="1">methylmalonate-semialdehyde dehydrogenase (CoA acylating)</fullName>
        <ecNumber evidence="1">1.2.1.27</ecNumber>
    </recommendedName>
</protein>
<dbReference type="EMBL" id="QOPC01000001">
    <property type="protein sequence ID" value="RCL39704.1"/>
    <property type="molecule type" value="Genomic_DNA"/>
</dbReference>
<reference evidence="5 6" key="1">
    <citation type="journal article" date="2018" name="Microbiome">
        <title>Fine metagenomic profile of the Mediterranean stratified and mixed water columns revealed by assembly and recruitment.</title>
        <authorList>
            <person name="Haro-Moreno J.M."/>
            <person name="Lopez-Perez M."/>
            <person name="De La Torre J.R."/>
            <person name="Picazo A."/>
            <person name="Camacho A."/>
            <person name="Rodriguez-Valera F."/>
        </authorList>
    </citation>
    <scope>NUCLEOTIDE SEQUENCE [LARGE SCALE GENOMIC DNA]</scope>
    <source>
        <strain evidence="5">MED-G84</strain>
    </source>
</reference>
<dbReference type="PROSITE" id="PS00070">
    <property type="entry name" value="ALDEHYDE_DEHYDR_CYS"/>
    <property type="match status" value="1"/>
</dbReference>
<gene>
    <name evidence="5" type="primary">mmsA</name>
    <name evidence="5" type="ORF">DBW98_00440</name>
</gene>
<accession>A0A368BS26</accession>
<dbReference type="Proteomes" id="UP000253032">
    <property type="component" value="Unassembled WGS sequence"/>
</dbReference>